<gene>
    <name evidence="1" type="ORF">K435DRAFT_839563</name>
</gene>
<dbReference type="Gene3D" id="3.40.50.720">
    <property type="entry name" value="NAD(P)-binding Rossmann-like Domain"/>
    <property type="match status" value="1"/>
</dbReference>
<reference evidence="1 2" key="1">
    <citation type="journal article" date="2019" name="Nat. Ecol. Evol.">
        <title>Megaphylogeny resolves global patterns of mushroom evolution.</title>
        <authorList>
            <person name="Varga T."/>
            <person name="Krizsan K."/>
            <person name="Foldi C."/>
            <person name="Dima B."/>
            <person name="Sanchez-Garcia M."/>
            <person name="Sanchez-Ramirez S."/>
            <person name="Szollosi G.J."/>
            <person name="Szarkandi J.G."/>
            <person name="Papp V."/>
            <person name="Albert L."/>
            <person name="Andreopoulos W."/>
            <person name="Angelini C."/>
            <person name="Antonin V."/>
            <person name="Barry K.W."/>
            <person name="Bougher N.L."/>
            <person name="Buchanan P."/>
            <person name="Buyck B."/>
            <person name="Bense V."/>
            <person name="Catcheside P."/>
            <person name="Chovatia M."/>
            <person name="Cooper J."/>
            <person name="Damon W."/>
            <person name="Desjardin D."/>
            <person name="Finy P."/>
            <person name="Geml J."/>
            <person name="Haridas S."/>
            <person name="Hughes K."/>
            <person name="Justo A."/>
            <person name="Karasinski D."/>
            <person name="Kautmanova I."/>
            <person name="Kiss B."/>
            <person name="Kocsube S."/>
            <person name="Kotiranta H."/>
            <person name="LaButti K.M."/>
            <person name="Lechner B.E."/>
            <person name="Liimatainen K."/>
            <person name="Lipzen A."/>
            <person name="Lukacs Z."/>
            <person name="Mihaltcheva S."/>
            <person name="Morgado L.N."/>
            <person name="Niskanen T."/>
            <person name="Noordeloos M.E."/>
            <person name="Ohm R.A."/>
            <person name="Ortiz-Santana B."/>
            <person name="Ovrebo C."/>
            <person name="Racz N."/>
            <person name="Riley R."/>
            <person name="Savchenko A."/>
            <person name="Shiryaev A."/>
            <person name="Soop K."/>
            <person name="Spirin V."/>
            <person name="Szebenyi C."/>
            <person name="Tomsovsky M."/>
            <person name="Tulloss R.E."/>
            <person name="Uehling J."/>
            <person name="Grigoriev I.V."/>
            <person name="Vagvolgyi C."/>
            <person name="Papp T."/>
            <person name="Martin F.M."/>
            <person name="Miettinen O."/>
            <person name="Hibbett D.S."/>
            <person name="Nagy L.G."/>
        </authorList>
    </citation>
    <scope>NUCLEOTIDE SEQUENCE [LARGE SCALE GENOMIC DNA]</scope>
    <source>
        <strain evidence="1 2">CBS 962.96</strain>
    </source>
</reference>
<evidence type="ECO:0000313" key="1">
    <source>
        <dbReference type="EMBL" id="THU95297.1"/>
    </source>
</evidence>
<organism evidence="1 2">
    <name type="scientific">Dendrothele bispora (strain CBS 962.96)</name>
    <dbReference type="NCBI Taxonomy" id="1314807"/>
    <lineage>
        <taxon>Eukaryota</taxon>
        <taxon>Fungi</taxon>
        <taxon>Dikarya</taxon>
        <taxon>Basidiomycota</taxon>
        <taxon>Agaricomycotina</taxon>
        <taxon>Agaricomycetes</taxon>
        <taxon>Agaricomycetidae</taxon>
        <taxon>Agaricales</taxon>
        <taxon>Agaricales incertae sedis</taxon>
        <taxon>Dendrothele</taxon>
    </lineage>
</organism>
<protein>
    <submittedName>
        <fullName evidence="1">Uncharacterized protein</fullName>
    </submittedName>
</protein>
<sequence length="199" mass="22077">MYTEPAANISSKSQSSSDSSAVTVSAPVSVAMSSPIELLVKLRSSKSTWETRMRYHAAKTLADKIAHQHPVDITVQILGLYVPDSPINSRDSSGANDFVYALIANGIDSYSKVIPVGHMIDVRDVARAHLLALSRSDKRFIISARSFTWKEFADLYRKERPELKDRLPREDVEQGIEQTSVPLDVDFANDALGMGEYVY</sequence>
<dbReference type="InterPro" id="IPR036291">
    <property type="entry name" value="NAD(P)-bd_dom_sf"/>
</dbReference>
<dbReference type="OrthoDB" id="2735536at2759"/>
<evidence type="ECO:0000313" key="2">
    <source>
        <dbReference type="Proteomes" id="UP000297245"/>
    </source>
</evidence>
<dbReference type="EMBL" id="ML179203">
    <property type="protein sequence ID" value="THU95297.1"/>
    <property type="molecule type" value="Genomic_DNA"/>
</dbReference>
<keyword evidence="2" id="KW-1185">Reference proteome</keyword>
<proteinExistence type="predicted"/>
<name>A0A4S8LZW8_DENBC</name>
<dbReference type="Proteomes" id="UP000297245">
    <property type="component" value="Unassembled WGS sequence"/>
</dbReference>
<dbReference type="SUPFAM" id="SSF51735">
    <property type="entry name" value="NAD(P)-binding Rossmann-fold domains"/>
    <property type="match status" value="1"/>
</dbReference>
<dbReference type="AlphaFoldDB" id="A0A4S8LZW8"/>
<accession>A0A4S8LZW8</accession>